<dbReference type="SUPFAM" id="SSF81606">
    <property type="entry name" value="PP2C-like"/>
    <property type="match status" value="1"/>
</dbReference>
<dbReference type="PANTHER" id="PTHR13832">
    <property type="entry name" value="PROTEIN PHOSPHATASE 2C"/>
    <property type="match status" value="1"/>
</dbReference>
<dbReference type="AlphaFoldDB" id="A0A6J5E967"/>
<evidence type="ECO:0000313" key="2">
    <source>
        <dbReference type="EMBL" id="CAB3763079.1"/>
    </source>
</evidence>
<gene>
    <name evidence="2" type="primary">prpC</name>
    <name evidence="2" type="ORF">LMG29542_04496</name>
</gene>
<dbReference type="InterPro" id="IPR015655">
    <property type="entry name" value="PP2C"/>
</dbReference>
<dbReference type="SMART" id="SM00331">
    <property type="entry name" value="PP2C_SIG"/>
    <property type="match status" value="1"/>
</dbReference>
<dbReference type="Pfam" id="PF13672">
    <property type="entry name" value="PP2C_2"/>
    <property type="match status" value="1"/>
</dbReference>
<proteinExistence type="predicted"/>
<evidence type="ECO:0000259" key="1">
    <source>
        <dbReference type="PROSITE" id="PS51746"/>
    </source>
</evidence>
<dbReference type="Proteomes" id="UP000494363">
    <property type="component" value="Unassembled WGS sequence"/>
</dbReference>
<dbReference type="InterPro" id="IPR001932">
    <property type="entry name" value="PPM-type_phosphatase-like_dom"/>
</dbReference>
<dbReference type="Gene3D" id="3.60.40.10">
    <property type="entry name" value="PPM-type phosphatase domain"/>
    <property type="match status" value="1"/>
</dbReference>
<reference evidence="2 3" key="1">
    <citation type="submission" date="2020-04" db="EMBL/GenBank/DDBJ databases">
        <authorList>
            <person name="De Canck E."/>
        </authorList>
    </citation>
    <scope>NUCLEOTIDE SEQUENCE [LARGE SCALE GENOMIC DNA]</scope>
    <source>
        <strain evidence="2 3">LMG 29542</strain>
    </source>
</reference>
<evidence type="ECO:0000313" key="3">
    <source>
        <dbReference type="Proteomes" id="UP000494363"/>
    </source>
</evidence>
<organism evidence="2 3">
    <name type="scientific">Paraburkholderia humisilvae</name>
    <dbReference type="NCBI Taxonomy" id="627669"/>
    <lineage>
        <taxon>Bacteria</taxon>
        <taxon>Pseudomonadati</taxon>
        <taxon>Pseudomonadota</taxon>
        <taxon>Betaproteobacteria</taxon>
        <taxon>Burkholderiales</taxon>
        <taxon>Burkholderiaceae</taxon>
        <taxon>Paraburkholderia</taxon>
    </lineage>
</organism>
<dbReference type="EMBL" id="CADIKH010000021">
    <property type="protein sequence ID" value="CAB3763079.1"/>
    <property type="molecule type" value="Genomic_DNA"/>
</dbReference>
<dbReference type="CDD" id="cd00143">
    <property type="entry name" value="PP2Cc"/>
    <property type="match status" value="1"/>
</dbReference>
<dbReference type="SMART" id="SM00332">
    <property type="entry name" value="PP2Cc"/>
    <property type="match status" value="1"/>
</dbReference>
<dbReference type="GO" id="GO:0004722">
    <property type="term" value="F:protein serine/threonine phosphatase activity"/>
    <property type="evidence" value="ECO:0007669"/>
    <property type="project" value="UniProtKB-EC"/>
</dbReference>
<dbReference type="EC" id="3.1.3.16" evidence="2"/>
<keyword evidence="3" id="KW-1185">Reference proteome</keyword>
<sequence length="262" mass="28365">MTDAVSCASHFHWVSSARSDTGPVRDINEDACLDEPAQGRWAVADGMGGHAVGDLASRLVIDMLEKMPATAGIKQACAQARSQLLDANRQLRDEAARRQVQRIGSTVVVLLASDRFCGYLWAGDSRIYLYRQGQLRQLTRDHSQVEELRALGQLTEEQARNHPAHHIITRAVGATDSLSLDEDAIEVADGDVFLLCSDGLSNELTDVEILATLAAAPLDCRRVTDELVDMALAHGGRDNITVVVAQAEDPLASDKTLINPTS</sequence>
<protein>
    <submittedName>
        <fullName evidence="2">Protein phosphatase PrpC</fullName>
        <ecNumber evidence="2">3.1.3.16</ecNumber>
    </submittedName>
</protein>
<feature type="domain" description="PPM-type phosphatase" evidence="1">
    <location>
        <begin position="14"/>
        <end position="247"/>
    </location>
</feature>
<accession>A0A6J5E967</accession>
<keyword evidence="2" id="KW-0378">Hydrolase</keyword>
<name>A0A6J5E967_9BURK</name>
<dbReference type="PROSITE" id="PS51746">
    <property type="entry name" value="PPM_2"/>
    <property type="match status" value="1"/>
</dbReference>
<dbReference type="PANTHER" id="PTHR13832:SF827">
    <property type="entry name" value="PROTEIN PHOSPHATASE 1L"/>
    <property type="match status" value="1"/>
</dbReference>
<dbReference type="InterPro" id="IPR036457">
    <property type="entry name" value="PPM-type-like_dom_sf"/>
</dbReference>